<proteinExistence type="predicted"/>
<reference evidence="2" key="1">
    <citation type="journal article" date="2018" name="Nat. Microbiol.">
        <title>Leveraging single-cell genomics to expand the fungal tree of life.</title>
        <authorList>
            <person name="Ahrendt S.R."/>
            <person name="Quandt C.A."/>
            <person name="Ciobanu D."/>
            <person name="Clum A."/>
            <person name="Salamov A."/>
            <person name="Andreopoulos B."/>
            <person name="Cheng J.F."/>
            <person name="Woyke T."/>
            <person name="Pelin A."/>
            <person name="Henrissat B."/>
            <person name="Reynolds N.K."/>
            <person name="Benny G.L."/>
            <person name="Smith M.E."/>
            <person name="James T.Y."/>
            <person name="Grigoriev I.V."/>
        </authorList>
    </citation>
    <scope>NUCLEOTIDE SEQUENCE [LARGE SCALE GENOMIC DNA]</scope>
    <source>
        <strain evidence="2">RSA 1356</strain>
    </source>
</reference>
<keyword evidence="2" id="KW-1185">Reference proteome</keyword>
<protein>
    <submittedName>
        <fullName evidence="1">Uncharacterized protein</fullName>
    </submittedName>
</protein>
<organism evidence="1 2">
    <name type="scientific">Thamnocephalis sphaerospora</name>
    <dbReference type="NCBI Taxonomy" id="78915"/>
    <lineage>
        <taxon>Eukaryota</taxon>
        <taxon>Fungi</taxon>
        <taxon>Fungi incertae sedis</taxon>
        <taxon>Zoopagomycota</taxon>
        <taxon>Zoopagomycotina</taxon>
        <taxon>Zoopagomycetes</taxon>
        <taxon>Zoopagales</taxon>
        <taxon>Sigmoideomycetaceae</taxon>
        <taxon>Thamnocephalis</taxon>
    </lineage>
</organism>
<dbReference type="Proteomes" id="UP000271241">
    <property type="component" value="Unassembled WGS sequence"/>
</dbReference>
<dbReference type="AlphaFoldDB" id="A0A4P9XS71"/>
<evidence type="ECO:0000313" key="1">
    <source>
        <dbReference type="EMBL" id="RKP08956.1"/>
    </source>
</evidence>
<dbReference type="EMBL" id="KZ992555">
    <property type="protein sequence ID" value="RKP08956.1"/>
    <property type="molecule type" value="Genomic_DNA"/>
</dbReference>
<gene>
    <name evidence="1" type="ORF">THASP1DRAFT_29253</name>
</gene>
<sequence>MSRRLYACVVAQRKLWRLRFERDFSRQDENEQRWLRLYARTHLAGLLFAEKQQEVLQADELLDWFRVYCNRRATESRWRHGLYTVRQLKQTTSMHQPVWIAEQLCWDGVDADSTLTTGFQRSDDYLIVAVEPPSMDMPFEPTNATLYVWHLNALHLPPRPIMSRFADPISLYRNWLVARKRFMNNSVPGITLVFDLAKHTARPGVIEREANSLHIQQATKDSIHLLWRDEIGARTSHVMISWRFWDFTPNRAPPTQCLTVCKVQFHANNSYLKTCRIGDSRFIMLNRNSWSHSTDIMPPTIALVEITESNTGITMKEKWSLAQELDDITPIVSQSMLLMTRRYNSRRLLSLDDGSLVQDISIATLDCWSKSGLYPLRSQWMSMSEDITWNYPADDSKISSISGGRWSASSNALLETGSENSVVVDYAV</sequence>
<evidence type="ECO:0000313" key="2">
    <source>
        <dbReference type="Proteomes" id="UP000271241"/>
    </source>
</evidence>
<name>A0A4P9XS71_9FUNG</name>
<accession>A0A4P9XS71</accession>